<comment type="caution">
    <text evidence="9">The sequence shown here is derived from an EMBL/GenBank/DDBJ whole genome shotgun (WGS) entry which is preliminary data.</text>
</comment>
<evidence type="ECO:0000259" key="8">
    <source>
        <dbReference type="PROSITE" id="PS50928"/>
    </source>
</evidence>
<dbReference type="Pfam" id="PF00528">
    <property type="entry name" value="BPD_transp_1"/>
    <property type="match status" value="1"/>
</dbReference>
<feature type="transmembrane region" description="Helical" evidence="7">
    <location>
        <begin position="268"/>
        <end position="288"/>
    </location>
</feature>
<comment type="subcellular location">
    <subcellularLocation>
        <location evidence="1 7">Cell membrane</location>
        <topology evidence="1 7">Multi-pass membrane protein</topology>
    </subcellularLocation>
</comment>
<dbReference type="PANTHER" id="PTHR30193:SF37">
    <property type="entry name" value="INNER MEMBRANE ABC TRANSPORTER PERMEASE PROTEIN YCJO"/>
    <property type="match status" value="1"/>
</dbReference>
<proteinExistence type="inferred from homology"/>
<keyword evidence="6 7" id="KW-0472">Membrane</keyword>
<keyword evidence="3" id="KW-1003">Cell membrane</keyword>
<feature type="transmembrane region" description="Helical" evidence="7">
    <location>
        <begin position="75"/>
        <end position="102"/>
    </location>
</feature>
<dbReference type="Gene3D" id="1.10.3720.10">
    <property type="entry name" value="MetI-like"/>
    <property type="match status" value="1"/>
</dbReference>
<accession>A0ABP9WTB6</accession>
<dbReference type="SUPFAM" id="SSF161098">
    <property type="entry name" value="MetI-like"/>
    <property type="match status" value="1"/>
</dbReference>
<dbReference type="EMBL" id="BAABRU010000001">
    <property type="protein sequence ID" value="GAA5526441.1"/>
    <property type="molecule type" value="Genomic_DNA"/>
</dbReference>
<dbReference type="InterPro" id="IPR000515">
    <property type="entry name" value="MetI-like"/>
</dbReference>
<dbReference type="SUPFAM" id="SSF160964">
    <property type="entry name" value="MalF N-terminal region-like"/>
    <property type="match status" value="1"/>
</dbReference>
<protein>
    <submittedName>
        <fullName evidence="9">Lactose transport system permease protein LacF</fullName>
    </submittedName>
</protein>
<evidence type="ECO:0000256" key="3">
    <source>
        <dbReference type="ARBA" id="ARBA00022475"/>
    </source>
</evidence>
<keyword evidence="2 7" id="KW-0813">Transport</keyword>
<dbReference type="PROSITE" id="PS50928">
    <property type="entry name" value="ABC_TM1"/>
    <property type="match status" value="1"/>
</dbReference>
<organism evidence="9 10">
    <name type="scientific">Herpetosiphon gulosus</name>
    <dbReference type="NCBI Taxonomy" id="1973496"/>
    <lineage>
        <taxon>Bacteria</taxon>
        <taxon>Bacillati</taxon>
        <taxon>Chloroflexota</taxon>
        <taxon>Chloroflexia</taxon>
        <taxon>Herpetosiphonales</taxon>
        <taxon>Herpetosiphonaceae</taxon>
        <taxon>Herpetosiphon</taxon>
    </lineage>
</organism>
<dbReference type="InterPro" id="IPR051393">
    <property type="entry name" value="ABC_transporter_permease"/>
</dbReference>
<evidence type="ECO:0000313" key="9">
    <source>
        <dbReference type="EMBL" id="GAA5526441.1"/>
    </source>
</evidence>
<evidence type="ECO:0000256" key="1">
    <source>
        <dbReference type="ARBA" id="ARBA00004651"/>
    </source>
</evidence>
<keyword evidence="10" id="KW-1185">Reference proteome</keyword>
<keyword evidence="4 7" id="KW-0812">Transmembrane</keyword>
<dbReference type="RefSeq" id="WP_345720084.1">
    <property type="nucleotide sequence ID" value="NZ_BAABRU010000001.1"/>
</dbReference>
<feature type="transmembrane region" description="Helical" evidence="7">
    <location>
        <begin position="114"/>
        <end position="135"/>
    </location>
</feature>
<dbReference type="InterPro" id="IPR035906">
    <property type="entry name" value="MetI-like_sf"/>
</dbReference>
<comment type="similarity">
    <text evidence="7">Belongs to the binding-protein-dependent transport system permease family.</text>
</comment>
<dbReference type="PANTHER" id="PTHR30193">
    <property type="entry name" value="ABC TRANSPORTER PERMEASE PROTEIN"/>
    <property type="match status" value="1"/>
</dbReference>
<name>A0ABP9WTB6_9CHLR</name>
<dbReference type="Proteomes" id="UP001428290">
    <property type="component" value="Unassembled WGS sequence"/>
</dbReference>
<evidence type="ECO:0000313" key="10">
    <source>
        <dbReference type="Proteomes" id="UP001428290"/>
    </source>
</evidence>
<evidence type="ECO:0000256" key="5">
    <source>
        <dbReference type="ARBA" id="ARBA00022989"/>
    </source>
</evidence>
<reference evidence="9 10" key="1">
    <citation type="submission" date="2024-02" db="EMBL/GenBank/DDBJ databases">
        <title>Herpetosiphon gulosus NBRC 112829.</title>
        <authorList>
            <person name="Ichikawa N."/>
            <person name="Katano-Makiyama Y."/>
            <person name="Hidaka K."/>
        </authorList>
    </citation>
    <scope>NUCLEOTIDE SEQUENCE [LARGE SCALE GENOMIC DNA]</scope>
    <source>
        <strain evidence="9 10">NBRC 112829</strain>
    </source>
</reference>
<feature type="transmembrane region" description="Helical" evidence="7">
    <location>
        <begin position="21"/>
        <end position="41"/>
    </location>
</feature>
<evidence type="ECO:0000256" key="7">
    <source>
        <dbReference type="RuleBase" id="RU363032"/>
    </source>
</evidence>
<keyword evidence="5 7" id="KW-1133">Transmembrane helix</keyword>
<evidence type="ECO:0000256" key="2">
    <source>
        <dbReference type="ARBA" id="ARBA00022448"/>
    </source>
</evidence>
<dbReference type="CDD" id="cd06261">
    <property type="entry name" value="TM_PBP2"/>
    <property type="match status" value="1"/>
</dbReference>
<sequence length="298" mass="33731">MGSQLLTPAERRHQWRRRLTPYMFLLPALLIFGIFMLYPIIASLQLSFESQLNPDSGFSIDNYRRLFGDTVFRKALINTVFLLVFQVPLQLGLAMVLAVLLNSAVLKFRTAFRLIYFLPAITALFAVALIFRLLLNDEKGLINYVLNGLGIQSIPWLTNAWPAKFSLVMAITWRWTGYNMVIYLASLQSIPTELYEAAELDGAGAWAKFWAITVPMMRPTILLTTVLSTIGTLQIFDEPYLLTRSGPSNETLSMATLLYRTAFQNAEFNYASAIAYAMVLIIAVFSLLQFRIAQRGED</sequence>
<evidence type="ECO:0000256" key="4">
    <source>
        <dbReference type="ARBA" id="ARBA00022692"/>
    </source>
</evidence>
<gene>
    <name evidence="9" type="primary">lacF_1</name>
    <name evidence="9" type="ORF">Hgul01_00213</name>
</gene>
<evidence type="ECO:0000256" key="6">
    <source>
        <dbReference type="ARBA" id="ARBA00023136"/>
    </source>
</evidence>
<feature type="domain" description="ABC transmembrane type-1" evidence="8">
    <location>
        <begin position="76"/>
        <end position="289"/>
    </location>
</feature>